<dbReference type="Proteomes" id="UP000325313">
    <property type="component" value="Unassembled WGS sequence"/>
</dbReference>
<accession>A0A5B0PGF0</accession>
<feature type="chain" id="PRO_5036137767" evidence="1">
    <location>
        <begin position="18"/>
        <end position="183"/>
    </location>
</feature>
<evidence type="ECO:0000313" key="3">
    <source>
        <dbReference type="EMBL" id="KAA1100687.1"/>
    </source>
</evidence>
<feature type="signal peptide" evidence="1">
    <location>
        <begin position="1"/>
        <end position="17"/>
    </location>
</feature>
<dbReference type="OrthoDB" id="10270584at2759"/>
<evidence type="ECO:0000313" key="2">
    <source>
        <dbReference type="EMBL" id="KAA1079860.1"/>
    </source>
</evidence>
<sequence>MFFRFLIVGLIFNTIHALNEYRYMRILPGKDDTYVEYSSDIPSLDKHNIQREKIPTPKLYAVFKSLDRGDYIIQAFQTTASGLLGNYIVADTAPRGSHWGKVDRSGSSCPPFDPKTSKKINDVISQVLEGTITLQDVPPYSNSQLMLEKSAVFQPQLDLIGMLSLLFLHHIFRTLVIPDHFCS</sequence>
<organism evidence="3 5">
    <name type="scientific">Puccinia graminis f. sp. tritici</name>
    <dbReference type="NCBI Taxonomy" id="56615"/>
    <lineage>
        <taxon>Eukaryota</taxon>
        <taxon>Fungi</taxon>
        <taxon>Dikarya</taxon>
        <taxon>Basidiomycota</taxon>
        <taxon>Pucciniomycotina</taxon>
        <taxon>Pucciniomycetes</taxon>
        <taxon>Pucciniales</taxon>
        <taxon>Pucciniaceae</taxon>
        <taxon>Puccinia</taxon>
    </lineage>
</organism>
<evidence type="ECO:0000256" key="1">
    <source>
        <dbReference type="SAM" id="SignalP"/>
    </source>
</evidence>
<name>A0A5B0PGF0_PUCGR</name>
<proteinExistence type="predicted"/>
<evidence type="ECO:0000313" key="4">
    <source>
        <dbReference type="Proteomes" id="UP000324748"/>
    </source>
</evidence>
<dbReference type="Proteomes" id="UP000324748">
    <property type="component" value="Unassembled WGS sequence"/>
</dbReference>
<dbReference type="AlphaFoldDB" id="A0A5B0PGF0"/>
<dbReference type="EMBL" id="VSWC01000132">
    <property type="protein sequence ID" value="KAA1079860.1"/>
    <property type="molecule type" value="Genomic_DNA"/>
</dbReference>
<comment type="caution">
    <text evidence="3">The sequence shown here is derived from an EMBL/GenBank/DDBJ whole genome shotgun (WGS) entry which is preliminary data.</text>
</comment>
<dbReference type="EMBL" id="VDEP01000339">
    <property type="protein sequence ID" value="KAA1100687.1"/>
    <property type="molecule type" value="Genomic_DNA"/>
</dbReference>
<protein>
    <submittedName>
        <fullName evidence="3">Uncharacterized protein</fullName>
    </submittedName>
</protein>
<gene>
    <name evidence="2" type="ORF">PGT21_025922</name>
    <name evidence="3" type="ORF">PGTUg99_016147</name>
</gene>
<keyword evidence="1" id="KW-0732">Signal</keyword>
<evidence type="ECO:0000313" key="5">
    <source>
        <dbReference type="Proteomes" id="UP000325313"/>
    </source>
</evidence>
<reference evidence="4 5" key="1">
    <citation type="submission" date="2019-05" db="EMBL/GenBank/DDBJ databases">
        <title>Emergence of the Ug99 lineage of the wheat stem rust pathogen through somatic hybridization.</title>
        <authorList>
            <person name="Li F."/>
            <person name="Upadhyaya N.M."/>
            <person name="Sperschneider J."/>
            <person name="Matny O."/>
            <person name="Nguyen-Phuc H."/>
            <person name="Mago R."/>
            <person name="Raley C."/>
            <person name="Miller M.E."/>
            <person name="Silverstein K.A.T."/>
            <person name="Henningsen E."/>
            <person name="Hirsch C.D."/>
            <person name="Visser B."/>
            <person name="Pretorius Z.A."/>
            <person name="Steffenson B.J."/>
            <person name="Schwessinger B."/>
            <person name="Dodds P.N."/>
            <person name="Figueroa M."/>
        </authorList>
    </citation>
    <scope>NUCLEOTIDE SEQUENCE [LARGE SCALE GENOMIC DNA]</scope>
    <source>
        <strain evidence="2">21-0</strain>
        <strain evidence="3 5">Ug99</strain>
    </source>
</reference>
<keyword evidence="4" id="KW-1185">Reference proteome</keyword>